<feature type="domain" description="Reverse transcriptase/retrotransposon-derived protein RNase H-like" evidence="6">
    <location>
        <begin position="665"/>
        <end position="721"/>
    </location>
</feature>
<proteinExistence type="inferred from homology"/>
<evidence type="ECO:0000256" key="1">
    <source>
        <dbReference type="ARBA" id="ARBA00010879"/>
    </source>
</evidence>
<dbReference type="PANTHER" id="PTHR37984">
    <property type="entry name" value="PROTEIN CBG26694"/>
    <property type="match status" value="1"/>
</dbReference>
<feature type="domain" description="Reverse transcriptase" evidence="5">
    <location>
        <begin position="576"/>
        <end position="638"/>
    </location>
</feature>
<feature type="compositionally biased region" description="Polar residues" evidence="4">
    <location>
        <begin position="714"/>
        <end position="739"/>
    </location>
</feature>
<evidence type="ECO:0000256" key="4">
    <source>
        <dbReference type="SAM" id="MobiDB-lite"/>
    </source>
</evidence>
<evidence type="ECO:0000259" key="6">
    <source>
        <dbReference type="Pfam" id="PF17919"/>
    </source>
</evidence>
<gene>
    <name evidence="7" type="ORF">H4Q32_001522</name>
</gene>
<organism evidence="7 8">
    <name type="scientific">Labeo rohita</name>
    <name type="common">Indian major carp</name>
    <name type="synonym">Cyprinus rohita</name>
    <dbReference type="NCBI Taxonomy" id="84645"/>
    <lineage>
        <taxon>Eukaryota</taxon>
        <taxon>Metazoa</taxon>
        <taxon>Chordata</taxon>
        <taxon>Craniata</taxon>
        <taxon>Vertebrata</taxon>
        <taxon>Euteleostomi</taxon>
        <taxon>Actinopterygii</taxon>
        <taxon>Neopterygii</taxon>
        <taxon>Teleostei</taxon>
        <taxon>Ostariophysi</taxon>
        <taxon>Cypriniformes</taxon>
        <taxon>Cyprinidae</taxon>
        <taxon>Labeoninae</taxon>
        <taxon>Labeonini</taxon>
        <taxon>Labeo</taxon>
    </lineage>
</organism>
<comment type="caution">
    <text evidence="7">The sequence shown here is derived from an EMBL/GenBank/DDBJ whole genome shotgun (WGS) entry which is preliminary data.</text>
</comment>
<dbReference type="InterPro" id="IPR043502">
    <property type="entry name" value="DNA/RNA_pol_sf"/>
</dbReference>
<comment type="similarity">
    <text evidence="1">Belongs to the beta type-B retroviral polymerase family. HERV class-II K(HML-2) pol subfamily.</text>
</comment>
<dbReference type="Gene3D" id="3.10.10.10">
    <property type="entry name" value="HIV Type 1 Reverse Transcriptase, subunit A, domain 1"/>
    <property type="match status" value="1"/>
</dbReference>
<evidence type="ECO:0000259" key="5">
    <source>
        <dbReference type="Pfam" id="PF00078"/>
    </source>
</evidence>
<dbReference type="CDD" id="cd01647">
    <property type="entry name" value="RT_LTR"/>
    <property type="match status" value="1"/>
</dbReference>
<dbReference type="PANTHER" id="PTHR37984:SF5">
    <property type="entry name" value="PROTEIN NYNRIN-LIKE"/>
    <property type="match status" value="1"/>
</dbReference>
<protein>
    <recommendedName>
        <fullName evidence="2">ribonuclease H</fullName>
        <ecNumber evidence="2">3.1.26.4</ecNumber>
    </recommendedName>
</protein>
<dbReference type="InterPro" id="IPR043128">
    <property type="entry name" value="Rev_trsase/Diguanyl_cyclase"/>
</dbReference>
<reference evidence="7 8" key="1">
    <citation type="submission" date="2022-01" db="EMBL/GenBank/DDBJ databases">
        <title>A high-quality chromosome-level genome assembly of rohu carp, Labeo rohita.</title>
        <authorList>
            <person name="Arick M.A. II"/>
            <person name="Hsu C.-Y."/>
            <person name="Magbanua Z."/>
            <person name="Pechanova O."/>
            <person name="Grover C."/>
            <person name="Miller E."/>
            <person name="Thrash A."/>
            <person name="Ezzel L."/>
            <person name="Alam S."/>
            <person name="Benzie J."/>
            <person name="Hamilton M."/>
            <person name="Karsi A."/>
            <person name="Lawrence M.L."/>
            <person name="Peterson D.G."/>
        </authorList>
    </citation>
    <scope>NUCLEOTIDE SEQUENCE [LARGE SCALE GENOMIC DNA]</scope>
    <source>
        <strain evidence="8">BAU-BD-2019</strain>
        <tissue evidence="7">Blood</tissue>
    </source>
</reference>
<name>A0ABQ8MIB6_LABRO</name>
<keyword evidence="8" id="KW-1185">Reference proteome</keyword>
<sequence length="747" mass="82536">MDAELQELRDLVQQLTTDNQRLLEVQTTPIRTESSNVVPDVPRTLIQPNGSYDHFVYVPRERKCPIFRGTLGIGIAEWVEEVRASMRARGLILVEQAYFIYDHLEGEAKNEIKYRPSVESEDPDKILSILLEMYGCPQSYVALQEEFFSRKQLEGESLQEYSHALFKLMNEVLESSPDAMPSSATLLRDKFVEHVIDPALRRALKQTVRAHPDFTLLDIRKEAIRWEQEGMSVEGRARSYSVPSMCATHVYNISNTSSTSNYSAEIAEISLGSSFPDCRILLNDPQCTTEGRLSAAVVRKLAPSESLSNGSGGDKFEVSHLKVSNLVGPCPSVMVLMSGVRVPCLLDTGSMVSTPPMYPACPKEWQQALQFCHSASPSVRPTTGIHLVDLSKAVLFKPLSNVVLPAGVLVVPAVVQVFKCTVYVPVLNVSDTDVRVPSRCALGTLKPAQIVSLPAGIVEVPCSLEATVSMQQVQVDKVKQLIKSVDLPTLSELEQSKVISLLTRYQSVFAIHEGDLGCTTLISHGIPLTDEVPIQQRYSRIPPAEYDAVKAHIHQLLESQVIRESCSPYASPIVLVKKKDGSLHLCVDYRQLNRKTRKYTFPLPRIEESLDALSGALWFSTLDLASGYNQVPVDEQDKSPLYHLIGELVGSKDRKGARRSLSSAWTEDCESSFQDLKVRLTTTPVLAYANFSLPFILEVDASQNGLGVVLSQQQEGRITPAASTTSPGSRTHSTATPTSVGRCIQRR</sequence>
<evidence type="ECO:0000313" key="8">
    <source>
        <dbReference type="Proteomes" id="UP000830375"/>
    </source>
</evidence>
<dbReference type="Pfam" id="PF00078">
    <property type="entry name" value="RVT_1"/>
    <property type="match status" value="1"/>
</dbReference>
<evidence type="ECO:0000313" key="7">
    <source>
        <dbReference type="EMBL" id="KAI2662619.1"/>
    </source>
</evidence>
<evidence type="ECO:0000256" key="3">
    <source>
        <dbReference type="ARBA" id="ARBA00023268"/>
    </source>
</evidence>
<dbReference type="EC" id="3.1.26.4" evidence="2"/>
<dbReference type="EMBL" id="JACTAM010000007">
    <property type="protein sequence ID" value="KAI2662619.1"/>
    <property type="molecule type" value="Genomic_DNA"/>
</dbReference>
<feature type="region of interest" description="Disordered" evidence="4">
    <location>
        <begin position="714"/>
        <end position="747"/>
    </location>
</feature>
<keyword evidence="3" id="KW-0511">Multifunctional enzyme</keyword>
<evidence type="ECO:0000256" key="2">
    <source>
        <dbReference type="ARBA" id="ARBA00012180"/>
    </source>
</evidence>
<dbReference type="Gene3D" id="3.30.70.270">
    <property type="match status" value="2"/>
</dbReference>
<accession>A0ABQ8MIB6</accession>
<dbReference type="InterPro" id="IPR050951">
    <property type="entry name" value="Retrovirus_Pol_polyprotein"/>
</dbReference>
<dbReference type="SUPFAM" id="SSF56672">
    <property type="entry name" value="DNA/RNA polymerases"/>
    <property type="match status" value="1"/>
</dbReference>
<dbReference type="Proteomes" id="UP000830375">
    <property type="component" value="Unassembled WGS sequence"/>
</dbReference>
<dbReference type="Pfam" id="PF17919">
    <property type="entry name" value="RT_RNaseH_2"/>
    <property type="match status" value="1"/>
</dbReference>
<dbReference type="InterPro" id="IPR041577">
    <property type="entry name" value="RT_RNaseH_2"/>
</dbReference>
<dbReference type="InterPro" id="IPR000477">
    <property type="entry name" value="RT_dom"/>
</dbReference>